<dbReference type="Proteomes" id="UP001501444">
    <property type="component" value="Unassembled WGS sequence"/>
</dbReference>
<organism evidence="1 2">
    <name type="scientific">Dactylosporangium salmoneum</name>
    <dbReference type="NCBI Taxonomy" id="53361"/>
    <lineage>
        <taxon>Bacteria</taxon>
        <taxon>Bacillati</taxon>
        <taxon>Actinomycetota</taxon>
        <taxon>Actinomycetes</taxon>
        <taxon>Micromonosporales</taxon>
        <taxon>Micromonosporaceae</taxon>
        <taxon>Dactylosporangium</taxon>
    </lineage>
</organism>
<gene>
    <name evidence="1" type="ORF">GCM10010170_010160</name>
</gene>
<dbReference type="EMBL" id="BAAARV010000006">
    <property type="protein sequence ID" value="GAA2331560.1"/>
    <property type="molecule type" value="Genomic_DNA"/>
</dbReference>
<dbReference type="RefSeq" id="WP_344611038.1">
    <property type="nucleotide sequence ID" value="NZ_BAAARV010000006.1"/>
</dbReference>
<accession>A0ABP5SHR4</accession>
<evidence type="ECO:0000313" key="1">
    <source>
        <dbReference type="EMBL" id="GAA2331560.1"/>
    </source>
</evidence>
<reference evidence="2" key="1">
    <citation type="journal article" date="2019" name="Int. J. Syst. Evol. Microbiol.">
        <title>The Global Catalogue of Microorganisms (GCM) 10K type strain sequencing project: providing services to taxonomists for standard genome sequencing and annotation.</title>
        <authorList>
            <consortium name="The Broad Institute Genomics Platform"/>
            <consortium name="The Broad Institute Genome Sequencing Center for Infectious Disease"/>
            <person name="Wu L."/>
            <person name="Ma J."/>
        </authorList>
    </citation>
    <scope>NUCLEOTIDE SEQUENCE [LARGE SCALE GENOMIC DNA]</scope>
    <source>
        <strain evidence="2">JCM 3272</strain>
    </source>
</reference>
<evidence type="ECO:0000313" key="2">
    <source>
        <dbReference type="Proteomes" id="UP001501444"/>
    </source>
</evidence>
<dbReference type="PANTHER" id="PTHR47691">
    <property type="entry name" value="REGULATOR-RELATED"/>
    <property type="match status" value="1"/>
</dbReference>
<keyword evidence="2" id="KW-1185">Reference proteome</keyword>
<protein>
    <submittedName>
        <fullName evidence="1">Uncharacterized protein</fullName>
    </submittedName>
</protein>
<proteinExistence type="predicted"/>
<dbReference type="PANTHER" id="PTHR47691:SF3">
    <property type="entry name" value="HTH-TYPE TRANSCRIPTIONAL REGULATOR RV0890C-RELATED"/>
    <property type="match status" value="1"/>
</dbReference>
<name>A0ABP5SHR4_9ACTN</name>
<sequence length="211" mass="22714">MVDEVAELVTGLLRATRAVTVLATSRQALGIQGEQLLHLDGLSFPLPADRSSPADLAGYESVVLFIERARSIVPGFDLTGENAAAVADIARRLDGLPLAIELAAGRLRVLSPQQISSRLENQFRLLSGSKGSDERLHTLRAAIEWSYELCSPSERLCWARLAAFPADFDIEAAEAVASGGELGVEDIFELVGALIEKSVLRSSHASQEHVR</sequence>
<comment type="caution">
    <text evidence="1">The sequence shown here is derived from an EMBL/GenBank/DDBJ whole genome shotgun (WGS) entry which is preliminary data.</text>
</comment>